<dbReference type="EMBL" id="BRLH01000001">
    <property type="protein sequence ID" value="GKX54238.1"/>
    <property type="molecule type" value="Genomic_DNA"/>
</dbReference>
<gene>
    <name evidence="1" type="ORF">SOASR030_03500</name>
</gene>
<reference evidence="1" key="1">
    <citation type="submission" date="2022-06" db="EMBL/GenBank/DDBJ databases">
        <title>Draft genome sequences of Leminorella grimontii str. JCM5902.</title>
        <authorList>
            <person name="Wakabayashi Y."/>
            <person name="Kojima K."/>
        </authorList>
    </citation>
    <scope>NUCLEOTIDE SEQUENCE</scope>
    <source>
        <strain evidence="1">JCM 5902</strain>
    </source>
</reference>
<dbReference type="AlphaFoldDB" id="A0AAV5MWL7"/>
<dbReference type="RefSeq" id="WP_027272824.1">
    <property type="nucleotide sequence ID" value="NZ_BRLH01000001.1"/>
</dbReference>
<accession>A0AAV5MWL7</accession>
<comment type="caution">
    <text evidence="1">The sequence shown here is derived from an EMBL/GenBank/DDBJ whole genome shotgun (WGS) entry which is preliminary data.</text>
</comment>
<name>A0AAV5MWL7_9GAMM</name>
<evidence type="ECO:0000313" key="2">
    <source>
        <dbReference type="Proteomes" id="UP001058124"/>
    </source>
</evidence>
<proteinExistence type="predicted"/>
<evidence type="ECO:0000313" key="1">
    <source>
        <dbReference type="EMBL" id="GKX54238.1"/>
    </source>
</evidence>
<protein>
    <submittedName>
        <fullName evidence="1">Uncharacterized protein</fullName>
    </submittedName>
</protein>
<keyword evidence="2" id="KW-1185">Reference proteome</keyword>
<dbReference type="Proteomes" id="UP001058124">
    <property type="component" value="Unassembled WGS sequence"/>
</dbReference>
<sequence>MPRAIARYSRQALEECDYHFYYTHQFLRMMSEAANRSDITRSWVRRKILSDIGRYPCRGRLLLNRTATSSDNQRLRWQLAQRFECPELRELCDDGWLILYLNRLPSIYLLALIPLSVPGASGLEEVWQTAD</sequence>
<organism evidence="1 2">
    <name type="scientific">Leminorella grimontii</name>
    <dbReference type="NCBI Taxonomy" id="82981"/>
    <lineage>
        <taxon>Bacteria</taxon>
        <taxon>Pseudomonadati</taxon>
        <taxon>Pseudomonadota</taxon>
        <taxon>Gammaproteobacteria</taxon>
        <taxon>Enterobacterales</taxon>
        <taxon>Budviciaceae</taxon>
        <taxon>Leminorella</taxon>
    </lineage>
</organism>